<keyword evidence="4 5" id="KW-0732">Signal</keyword>
<dbReference type="RefSeq" id="WP_271191574.1">
    <property type="nucleotide sequence ID" value="NZ_CP115667.1"/>
</dbReference>
<feature type="signal peptide" evidence="5">
    <location>
        <begin position="1"/>
        <end position="27"/>
    </location>
</feature>
<feature type="chain" id="PRO_5046683473" evidence="5">
    <location>
        <begin position="28"/>
        <end position="348"/>
    </location>
</feature>
<dbReference type="NCBIfam" id="NF037995">
    <property type="entry name" value="TRAP_S1"/>
    <property type="match status" value="1"/>
</dbReference>
<keyword evidence="7" id="KW-1185">Reference proteome</keyword>
<comment type="similarity">
    <text evidence="2">Belongs to the bacterial solute-binding protein 7 family.</text>
</comment>
<accession>A0ABY7QTC3</accession>
<dbReference type="PANTHER" id="PTHR33376">
    <property type="match status" value="1"/>
</dbReference>
<dbReference type="Gene3D" id="3.40.190.170">
    <property type="entry name" value="Bacterial extracellular solute-binding protein, family 7"/>
    <property type="match status" value="1"/>
</dbReference>
<evidence type="ECO:0000256" key="1">
    <source>
        <dbReference type="ARBA" id="ARBA00004196"/>
    </source>
</evidence>
<organism evidence="6 7">
    <name type="scientific">Peptoniphilus equinus</name>
    <dbReference type="NCBI Taxonomy" id="3016343"/>
    <lineage>
        <taxon>Bacteria</taxon>
        <taxon>Bacillati</taxon>
        <taxon>Bacillota</taxon>
        <taxon>Tissierellia</taxon>
        <taxon>Tissierellales</taxon>
        <taxon>Peptoniphilaceae</taxon>
        <taxon>Peptoniphilus</taxon>
    </lineage>
</organism>
<dbReference type="PIRSF" id="PIRSF006470">
    <property type="entry name" value="DctB"/>
    <property type="match status" value="1"/>
</dbReference>
<comment type="subcellular location">
    <subcellularLocation>
        <location evidence="1">Cell envelope</location>
    </subcellularLocation>
</comment>
<dbReference type="Proteomes" id="UP001210339">
    <property type="component" value="Chromosome"/>
</dbReference>
<dbReference type="EMBL" id="CP115667">
    <property type="protein sequence ID" value="WBW50043.1"/>
    <property type="molecule type" value="Genomic_DNA"/>
</dbReference>
<evidence type="ECO:0000313" key="7">
    <source>
        <dbReference type="Proteomes" id="UP001210339"/>
    </source>
</evidence>
<evidence type="ECO:0000256" key="4">
    <source>
        <dbReference type="ARBA" id="ARBA00022729"/>
    </source>
</evidence>
<dbReference type="PROSITE" id="PS51257">
    <property type="entry name" value="PROKAR_LIPOPROTEIN"/>
    <property type="match status" value="1"/>
</dbReference>
<evidence type="ECO:0000256" key="2">
    <source>
        <dbReference type="ARBA" id="ARBA00009023"/>
    </source>
</evidence>
<dbReference type="InterPro" id="IPR038404">
    <property type="entry name" value="TRAP_DctP_sf"/>
</dbReference>
<dbReference type="PANTHER" id="PTHR33376:SF4">
    <property type="entry name" value="SIALIC ACID-BINDING PERIPLASMIC PROTEIN SIAP"/>
    <property type="match status" value="1"/>
</dbReference>
<evidence type="ECO:0000256" key="5">
    <source>
        <dbReference type="SAM" id="SignalP"/>
    </source>
</evidence>
<name>A0ABY7QTC3_9FIRM</name>
<keyword evidence="3" id="KW-0813">Transport</keyword>
<reference evidence="6 7" key="1">
    <citation type="submission" date="2023-01" db="EMBL/GenBank/DDBJ databases">
        <authorList>
            <person name="Lee S.H."/>
            <person name="Jung H.S."/>
            <person name="Yun J.U."/>
        </authorList>
    </citation>
    <scope>NUCLEOTIDE SEQUENCE [LARGE SCALE GENOMIC DNA]</scope>
    <source>
        <strain evidence="6 7">CBA3646</strain>
    </source>
</reference>
<dbReference type="InterPro" id="IPR004682">
    <property type="entry name" value="TRAP_DctP"/>
</dbReference>
<dbReference type="Pfam" id="PF03480">
    <property type="entry name" value="DctP"/>
    <property type="match status" value="1"/>
</dbReference>
<gene>
    <name evidence="6" type="ORF">O6R05_00310</name>
</gene>
<sequence>MKRNRIASLLMVMLFSMLLTGCLSSEARRKDAGEQDVYELYIACDSQEDTVTGIFMNEYARLLEEKSNGRIKVNRYPNSQLGSDAEITEAVQNGNITFVVQTTAPQVAFVPEAAIFDAPMAFKNLDVARKVLDGPLSEKLKGYYEAKNLRLLGYADQGFRVMTANQDIQSLADLKGIKIRTMENSNHIQLWKDVGSNPTPMAWSEVYIGLQQKAIDAQENPVETIVAAKVYEQQDYLINTNHILHTLSLIGSPAVIDDLPEDLQQSVYDAADEAKVIARNATDERAAGRVQIVVDSGTTVSPFNEALFNEMKAASAGVWDTLESQIGSELVDLLRSEIDKAEKELGLQ</sequence>
<evidence type="ECO:0000256" key="3">
    <source>
        <dbReference type="ARBA" id="ARBA00022448"/>
    </source>
</evidence>
<protein>
    <submittedName>
        <fullName evidence="6">TRAP transporter substrate-binding protein</fullName>
    </submittedName>
</protein>
<evidence type="ECO:0000313" key="6">
    <source>
        <dbReference type="EMBL" id="WBW50043.1"/>
    </source>
</evidence>
<dbReference type="NCBIfam" id="TIGR00787">
    <property type="entry name" value="dctP"/>
    <property type="match status" value="1"/>
</dbReference>
<dbReference type="InterPro" id="IPR018389">
    <property type="entry name" value="DctP_fam"/>
</dbReference>
<dbReference type="CDD" id="cd13603">
    <property type="entry name" value="PBP2_TRAP_Siap_TeaA_like"/>
    <property type="match status" value="1"/>
</dbReference>
<proteinExistence type="inferred from homology"/>